<evidence type="ECO:0000256" key="1">
    <source>
        <dbReference type="PROSITE-ProRule" id="PRU00047"/>
    </source>
</evidence>
<comment type="caution">
    <text evidence="3">The sequence shown here is derived from an EMBL/GenBank/DDBJ whole genome shotgun (WGS) entry which is preliminary data.</text>
</comment>
<accession>A0A397V8H4</accession>
<protein>
    <recommendedName>
        <fullName evidence="2">CCHC-type domain-containing protein</fullName>
    </recommendedName>
</protein>
<keyword evidence="1" id="KW-0863">Zinc-finger</keyword>
<evidence type="ECO:0000313" key="3">
    <source>
        <dbReference type="EMBL" id="RIB18710.1"/>
    </source>
</evidence>
<evidence type="ECO:0000259" key="2">
    <source>
        <dbReference type="PROSITE" id="PS50158"/>
    </source>
</evidence>
<proteinExistence type="predicted"/>
<evidence type="ECO:0000313" key="4">
    <source>
        <dbReference type="Proteomes" id="UP000266673"/>
    </source>
</evidence>
<organism evidence="3 4">
    <name type="scientific">Gigaspora rosea</name>
    <dbReference type="NCBI Taxonomy" id="44941"/>
    <lineage>
        <taxon>Eukaryota</taxon>
        <taxon>Fungi</taxon>
        <taxon>Fungi incertae sedis</taxon>
        <taxon>Mucoromycota</taxon>
        <taxon>Glomeromycotina</taxon>
        <taxon>Glomeromycetes</taxon>
        <taxon>Diversisporales</taxon>
        <taxon>Gigasporaceae</taxon>
        <taxon>Gigaspora</taxon>
    </lineage>
</organism>
<dbReference type="AlphaFoldDB" id="A0A397V8H4"/>
<dbReference type="PROSITE" id="PS50158">
    <property type="entry name" value="ZF_CCHC"/>
    <property type="match status" value="1"/>
</dbReference>
<dbReference type="OrthoDB" id="3863715at2759"/>
<dbReference type="SUPFAM" id="SSF57756">
    <property type="entry name" value="Retrovirus zinc finger-like domains"/>
    <property type="match status" value="1"/>
</dbReference>
<feature type="domain" description="CCHC-type" evidence="2">
    <location>
        <begin position="40"/>
        <end position="55"/>
    </location>
</feature>
<dbReference type="GO" id="GO:0008270">
    <property type="term" value="F:zinc ion binding"/>
    <property type="evidence" value="ECO:0007669"/>
    <property type="project" value="UniProtKB-KW"/>
</dbReference>
<keyword evidence="1" id="KW-0479">Metal-binding</keyword>
<dbReference type="Proteomes" id="UP000266673">
    <property type="component" value="Unassembled WGS sequence"/>
</dbReference>
<dbReference type="EMBL" id="QKWP01000521">
    <property type="protein sequence ID" value="RIB18710.1"/>
    <property type="molecule type" value="Genomic_DNA"/>
</dbReference>
<reference evidence="3 4" key="1">
    <citation type="submission" date="2018-06" db="EMBL/GenBank/DDBJ databases">
        <title>Comparative genomics reveals the genomic features of Rhizophagus irregularis, R. cerebriforme, R. diaphanum and Gigaspora rosea, and their symbiotic lifestyle signature.</title>
        <authorList>
            <person name="Morin E."/>
            <person name="San Clemente H."/>
            <person name="Chen E.C.H."/>
            <person name="De La Providencia I."/>
            <person name="Hainaut M."/>
            <person name="Kuo A."/>
            <person name="Kohler A."/>
            <person name="Murat C."/>
            <person name="Tang N."/>
            <person name="Roy S."/>
            <person name="Loubradou J."/>
            <person name="Henrissat B."/>
            <person name="Grigoriev I.V."/>
            <person name="Corradi N."/>
            <person name="Roux C."/>
            <person name="Martin F.M."/>
        </authorList>
    </citation>
    <scope>NUCLEOTIDE SEQUENCE [LARGE SCALE GENOMIC DNA]</scope>
    <source>
        <strain evidence="3 4">DAOM 194757</strain>
    </source>
</reference>
<dbReference type="InterPro" id="IPR001878">
    <property type="entry name" value="Znf_CCHC"/>
</dbReference>
<keyword evidence="4" id="KW-1185">Reference proteome</keyword>
<gene>
    <name evidence="3" type="ORF">C2G38_2141977</name>
</gene>
<sequence>MKGEIYLMSLANNLIKLAVEVVKHLKKQQVSCKCYRPRLCYVCRRQGHLARSCPDQAKYERQEHSMDVRFMKTVDSKGGNYENRRRIRKSDRGKISNETVKNKSMQMKSGTIPVKTIGGNVEAVEPKNGGVKKNVRKTFIYHQKSSNMSNPDGIGGKMQRHKAFDYYRKPTDMVDCDVINTYVDCYPSGVETEKVDQVHIDRQMFFSSDNSDETCNRNEPIVVMEVPLGEVLKIDAMMKGLLESLTKDECDIKGINDDEVIKVHEDDNDKRNMMVNSISMDEILKDDVKLNDIPEVNSRINSIKDVGETSNDEDGMKYDLEMKIENDDYNENVKTVIEVKTENEPMTANDEMIMRKGTRYAKLIGYNHNIKRGWNRSKVGTLGRSSGGLAPVMAIVNTSAFGLLGLGTITGYPIVTG</sequence>
<name>A0A397V8H4_9GLOM</name>
<dbReference type="InterPro" id="IPR036875">
    <property type="entry name" value="Znf_CCHC_sf"/>
</dbReference>
<keyword evidence="1" id="KW-0862">Zinc</keyword>
<dbReference type="GO" id="GO:0003676">
    <property type="term" value="F:nucleic acid binding"/>
    <property type="evidence" value="ECO:0007669"/>
    <property type="project" value="InterPro"/>
</dbReference>